<keyword evidence="2" id="KW-1185">Reference proteome</keyword>
<reference evidence="1 2" key="1">
    <citation type="submission" date="2016-08" db="EMBL/GenBank/DDBJ databases">
        <title>The complete genome of Streptomyces subrutilus 10-1-1.</title>
        <authorList>
            <person name="Chen X."/>
        </authorList>
    </citation>
    <scope>NUCLEOTIDE SEQUENCE [LARGE SCALE GENOMIC DNA]</scope>
    <source>
        <strain evidence="1 2">10-1-1</strain>
    </source>
</reference>
<dbReference type="Proteomes" id="UP000095705">
    <property type="component" value="Unassembled WGS sequence"/>
</dbReference>
<comment type="caution">
    <text evidence="1">The sequence shown here is derived from an EMBL/GenBank/DDBJ whole genome shotgun (WGS) entry which is preliminary data.</text>
</comment>
<dbReference type="AlphaFoldDB" id="A0A1E5P0C0"/>
<protein>
    <submittedName>
        <fullName evidence="1">Uncharacterized protein</fullName>
    </submittedName>
</protein>
<accession>A0A1E5P0C0</accession>
<proteinExistence type="predicted"/>
<evidence type="ECO:0000313" key="1">
    <source>
        <dbReference type="EMBL" id="OEJ22495.1"/>
    </source>
</evidence>
<name>A0A1E5P0C0_9ACTN</name>
<organism evidence="1 2">
    <name type="scientific">Streptomyces subrutilus</name>
    <dbReference type="NCBI Taxonomy" id="36818"/>
    <lineage>
        <taxon>Bacteria</taxon>
        <taxon>Bacillati</taxon>
        <taxon>Actinomycetota</taxon>
        <taxon>Actinomycetes</taxon>
        <taxon>Kitasatosporales</taxon>
        <taxon>Streptomycetaceae</taxon>
        <taxon>Streptomyces</taxon>
    </lineage>
</organism>
<evidence type="ECO:0000313" key="2">
    <source>
        <dbReference type="Proteomes" id="UP000095705"/>
    </source>
</evidence>
<dbReference type="EMBL" id="MEHK01000002">
    <property type="protein sequence ID" value="OEJ22495.1"/>
    <property type="molecule type" value="Genomic_DNA"/>
</dbReference>
<gene>
    <name evidence="1" type="ORF">BGK67_33750</name>
</gene>
<dbReference type="STRING" id="36818.BGK67_33750"/>
<sequence length="75" mass="8175">MAGPAYFLTPGELREEVDRLAARGVVERVGDSGVRLDPAAVCLLEYRQVPARRRLEWNAERATCAGSAMPAFPST</sequence>